<keyword evidence="5" id="KW-0788">Thiol protease</keyword>
<evidence type="ECO:0000256" key="1">
    <source>
        <dbReference type="ARBA" id="ARBA00007074"/>
    </source>
</evidence>
<reference evidence="8" key="1">
    <citation type="journal article" date="2020" name="mSystems">
        <title>Genome- and Community-Level Interaction Insights into Carbon Utilization and Element Cycling Functions of Hydrothermarchaeota in Hydrothermal Sediment.</title>
        <authorList>
            <person name="Zhou Z."/>
            <person name="Liu Y."/>
            <person name="Xu W."/>
            <person name="Pan J."/>
            <person name="Luo Z.H."/>
            <person name="Li M."/>
        </authorList>
    </citation>
    <scope>NUCLEOTIDE SEQUENCE [LARGE SCALE GENOMIC DNA]</scope>
    <source>
        <strain evidence="8">HyVt-507</strain>
    </source>
</reference>
<keyword evidence="3 6" id="KW-0732">Signal</keyword>
<comment type="similarity">
    <text evidence="1">Belongs to the peptidase C40 family.</text>
</comment>
<dbReference type="Proteomes" id="UP000886390">
    <property type="component" value="Unassembled WGS sequence"/>
</dbReference>
<gene>
    <name evidence="8" type="ORF">ENJ67_01470</name>
</gene>
<evidence type="ECO:0000256" key="2">
    <source>
        <dbReference type="ARBA" id="ARBA00022670"/>
    </source>
</evidence>
<feature type="chain" id="PRO_5027876951" description="NlpC/P60 domain-containing protein" evidence="6">
    <location>
        <begin position="21"/>
        <end position="165"/>
    </location>
</feature>
<dbReference type="Pfam" id="PF00877">
    <property type="entry name" value="NLPC_P60"/>
    <property type="match status" value="1"/>
</dbReference>
<protein>
    <recommendedName>
        <fullName evidence="7">NlpC/P60 domain-containing protein</fullName>
    </recommendedName>
</protein>
<dbReference type="PANTHER" id="PTHR47360">
    <property type="entry name" value="MUREIN DD-ENDOPEPTIDASE MEPS/MUREIN LD-CARBOXYPEPTIDASE"/>
    <property type="match status" value="1"/>
</dbReference>
<dbReference type="PROSITE" id="PS51935">
    <property type="entry name" value="NLPC_P60"/>
    <property type="match status" value="1"/>
</dbReference>
<evidence type="ECO:0000256" key="6">
    <source>
        <dbReference type="SAM" id="SignalP"/>
    </source>
</evidence>
<dbReference type="Gene3D" id="3.90.1720.10">
    <property type="entry name" value="endopeptidase domain like (from Nostoc punctiforme)"/>
    <property type="match status" value="1"/>
</dbReference>
<dbReference type="GO" id="GO:0008234">
    <property type="term" value="F:cysteine-type peptidase activity"/>
    <property type="evidence" value="ECO:0007669"/>
    <property type="project" value="UniProtKB-KW"/>
</dbReference>
<evidence type="ECO:0000256" key="3">
    <source>
        <dbReference type="ARBA" id="ARBA00022729"/>
    </source>
</evidence>
<accession>A0A7C3G9V0</accession>
<name>A0A7C3G9V0_9BACT</name>
<dbReference type="AlphaFoldDB" id="A0A7C3G9V0"/>
<feature type="domain" description="NlpC/P60" evidence="7">
    <location>
        <begin position="43"/>
        <end position="164"/>
    </location>
</feature>
<dbReference type="InterPro" id="IPR052062">
    <property type="entry name" value="Murein_DD/LD_carboxypeptidase"/>
</dbReference>
<dbReference type="EMBL" id="DRNH01000079">
    <property type="protein sequence ID" value="HFB53376.1"/>
    <property type="molecule type" value="Genomic_DNA"/>
</dbReference>
<organism evidence="8">
    <name type="scientific">Sulfurimonas autotrophica</name>
    <dbReference type="NCBI Taxonomy" id="202747"/>
    <lineage>
        <taxon>Bacteria</taxon>
        <taxon>Pseudomonadati</taxon>
        <taxon>Campylobacterota</taxon>
        <taxon>Epsilonproteobacteria</taxon>
        <taxon>Campylobacterales</taxon>
        <taxon>Sulfurimonadaceae</taxon>
        <taxon>Sulfurimonas</taxon>
    </lineage>
</organism>
<dbReference type="PROSITE" id="PS51257">
    <property type="entry name" value="PROKAR_LIPOPROTEIN"/>
    <property type="match status" value="1"/>
</dbReference>
<evidence type="ECO:0000256" key="5">
    <source>
        <dbReference type="ARBA" id="ARBA00022807"/>
    </source>
</evidence>
<keyword evidence="4" id="KW-0378">Hydrolase</keyword>
<proteinExistence type="inferred from homology"/>
<dbReference type="InterPro" id="IPR000064">
    <property type="entry name" value="NLP_P60_dom"/>
</dbReference>
<dbReference type="InterPro" id="IPR038765">
    <property type="entry name" value="Papain-like_cys_pep_sf"/>
</dbReference>
<sequence length="165" mass="19142">MKRLCALLAIALLFSACSTTQQKYKNLPHRQTKKTSYKLHKKNFVTSTLYKEYEKWAGVQYCYGGEGRNGMDCSALVQTIYKEAFNIKLPRTTKEQIKVGKSVSKKALKEGDILFFKTSYKVLHSGIYLEKGEFIHASSKYGVILSNIHNPYWKTKYYKARRILY</sequence>
<dbReference type="GO" id="GO:0006508">
    <property type="term" value="P:proteolysis"/>
    <property type="evidence" value="ECO:0007669"/>
    <property type="project" value="UniProtKB-KW"/>
</dbReference>
<dbReference type="PANTHER" id="PTHR47360:SF1">
    <property type="entry name" value="ENDOPEPTIDASE NLPC-RELATED"/>
    <property type="match status" value="1"/>
</dbReference>
<feature type="signal peptide" evidence="6">
    <location>
        <begin position="1"/>
        <end position="20"/>
    </location>
</feature>
<evidence type="ECO:0000259" key="7">
    <source>
        <dbReference type="PROSITE" id="PS51935"/>
    </source>
</evidence>
<comment type="caution">
    <text evidence="8">The sequence shown here is derived from an EMBL/GenBank/DDBJ whole genome shotgun (WGS) entry which is preliminary data.</text>
</comment>
<evidence type="ECO:0000313" key="8">
    <source>
        <dbReference type="EMBL" id="HFB53376.1"/>
    </source>
</evidence>
<dbReference type="SUPFAM" id="SSF54001">
    <property type="entry name" value="Cysteine proteinases"/>
    <property type="match status" value="1"/>
</dbReference>
<keyword evidence="2" id="KW-0645">Protease</keyword>
<evidence type="ECO:0000256" key="4">
    <source>
        <dbReference type="ARBA" id="ARBA00022801"/>
    </source>
</evidence>